<evidence type="ECO:0000256" key="15">
    <source>
        <dbReference type="ARBA" id="ARBA00023136"/>
    </source>
</evidence>
<evidence type="ECO:0000256" key="2">
    <source>
        <dbReference type="ARBA" id="ARBA00004443"/>
    </source>
</evidence>
<dbReference type="GO" id="GO:0016024">
    <property type="term" value="P:CDP-diacylglycerol biosynthetic process"/>
    <property type="evidence" value="ECO:0007669"/>
    <property type="project" value="TreeGrafter"/>
</dbReference>
<dbReference type="GO" id="GO:0032049">
    <property type="term" value="P:cardiolipin biosynthetic process"/>
    <property type="evidence" value="ECO:0007669"/>
    <property type="project" value="InterPro"/>
</dbReference>
<keyword evidence="13" id="KW-0443">Lipid metabolism</keyword>
<reference evidence="19 20" key="1">
    <citation type="submission" date="2024-01" db="EMBL/GenBank/DDBJ databases">
        <title>Genome assemblies of Stephania.</title>
        <authorList>
            <person name="Yang L."/>
        </authorList>
    </citation>
    <scope>NUCLEOTIDE SEQUENCE [LARGE SCALE GENOMIC DNA]</scope>
    <source>
        <strain evidence="19">QJT</strain>
        <tissue evidence="19">Leaf</tissue>
    </source>
</reference>
<keyword evidence="12" id="KW-0460">Magnesium</keyword>
<comment type="pathway">
    <text evidence="4">Lipid metabolism.</text>
</comment>
<evidence type="ECO:0000256" key="7">
    <source>
        <dbReference type="ARBA" id="ARBA00018337"/>
    </source>
</evidence>
<evidence type="ECO:0000256" key="11">
    <source>
        <dbReference type="ARBA" id="ARBA00022792"/>
    </source>
</evidence>
<organism evidence="19 20">
    <name type="scientific">Stephania japonica</name>
    <dbReference type="NCBI Taxonomy" id="461633"/>
    <lineage>
        <taxon>Eukaryota</taxon>
        <taxon>Viridiplantae</taxon>
        <taxon>Streptophyta</taxon>
        <taxon>Embryophyta</taxon>
        <taxon>Tracheophyta</taxon>
        <taxon>Spermatophyta</taxon>
        <taxon>Magnoliopsida</taxon>
        <taxon>Ranunculales</taxon>
        <taxon>Menispermaceae</taxon>
        <taxon>Menispermoideae</taxon>
        <taxon>Cissampelideae</taxon>
        <taxon>Stephania</taxon>
    </lineage>
</organism>
<dbReference type="InterPro" id="IPR015222">
    <property type="entry name" value="Tam41"/>
</dbReference>
<comment type="caution">
    <text evidence="19">The sequence shown here is derived from an EMBL/GenBank/DDBJ whole genome shotgun (WGS) entry which is preliminary data.</text>
</comment>
<evidence type="ECO:0000256" key="17">
    <source>
        <dbReference type="ARBA" id="ARBA00023264"/>
    </source>
</evidence>
<evidence type="ECO:0000256" key="3">
    <source>
        <dbReference type="ARBA" id="ARBA00005119"/>
    </source>
</evidence>
<comment type="similarity">
    <text evidence="5">Belongs to the TAM41 family.</text>
</comment>
<evidence type="ECO:0000313" key="19">
    <source>
        <dbReference type="EMBL" id="KAK9152576.1"/>
    </source>
</evidence>
<dbReference type="EMBL" id="JBBNAE010000001">
    <property type="protein sequence ID" value="KAK9152576.1"/>
    <property type="molecule type" value="Genomic_DNA"/>
</dbReference>
<dbReference type="PANTHER" id="PTHR13619:SF0">
    <property type="entry name" value="PHOSPHATIDATE CYTIDYLYLTRANSFERASE, MITOCHONDRIAL"/>
    <property type="match status" value="1"/>
</dbReference>
<dbReference type="GO" id="GO:0004605">
    <property type="term" value="F:phosphatidate cytidylyltransferase activity"/>
    <property type="evidence" value="ECO:0007669"/>
    <property type="project" value="UniProtKB-EC"/>
</dbReference>
<keyword evidence="15" id="KW-0472">Membrane</keyword>
<protein>
    <recommendedName>
        <fullName evidence="7">Phosphatidate cytidylyltransferase, mitochondrial</fullName>
        <ecNumber evidence="6">2.7.7.41</ecNumber>
    </recommendedName>
    <alternativeName>
        <fullName evidence="18">CDP-diacylglycerol synthase</fullName>
    </alternativeName>
</protein>
<dbReference type="AlphaFoldDB" id="A0AAP0PTN4"/>
<evidence type="ECO:0000256" key="12">
    <source>
        <dbReference type="ARBA" id="ARBA00022842"/>
    </source>
</evidence>
<evidence type="ECO:0000256" key="5">
    <source>
        <dbReference type="ARBA" id="ARBA00005458"/>
    </source>
</evidence>
<dbReference type="PANTHER" id="PTHR13619">
    <property type="entry name" value="PHOSPHATIDATE CYTIDYLYLTRANSFERASE, MITOCHONDRIAL"/>
    <property type="match status" value="1"/>
</dbReference>
<comment type="cofactor">
    <cofactor evidence="1">
        <name>Mg(2+)</name>
        <dbReference type="ChEBI" id="CHEBI:18420"/>
    </cofactor>
</comment>
<evidence type="ECO:0000256" key="10">
    <source>
        <dbReference type="ARBA" id="ARBA00022695"/>
    </source>
</evidence>
<keyword evidence="11" id="KW-0999">Mitochondrion inner membrane</keyword>
<evidence type="ECO:0000313" key="20">
    <source>
        <dbReference type="Proteomes" id="UP001417504"/>
    </source>
</evidence>
<dbReference type="Pfam" id="PF09139">
    <property type="entry name" value="Tam41_Mmp37"/>
    <property type="match status" value="1"/>
</dbReference>
<keyword evidence="8" id="KW-0444">Lipid biosynthesis</keyword>
<gene>
    <name evidence="19" type="ORF">Sjap_000056</name>
</gene>
<keyword evidence="17" id="KW-1208">Phospholipid metabolism</keyword>
<evidence type="ECO:0000256" key="16">
    <source>
        <dbReference type="ARBA" id="ARBA00023209"/>
    </source>
</evidence>
<evidence type="ECO:0000256" key="6">
    <source>
        <dbReference type="ARBA" id="ARBA00012487"/>
    </source>
</evidence>
<evidence type="ECO:0000256" key="13">
    <source>
        <dbReference type="ARBA" id="ARBA00023098"/>
    </source>
</evidence>
<dbReference type="EC" id="2.7.7.41" evidence="6"/>
<name>A0AAP0PTN4_9MAGN</name>
<accession>A0AAP0PTN4</accession>
<comment type="pathway">
    <text evidence="3">Phospholipid metabolism; CDP-diacylglycerol biosynthesis; CDP-diacylglycerol from sn-glycerol 3-phosphate: step 3/3.</text>
</comment>
<keyword evidence="10" id="KW-0548">Nucleotidyltransferase</keyword>
<keyword evidence="16" id="KW-0594">Phospholipid biosynthesis</keyword>
<dbReference type="GO" id="GO:0005743">
    <property type="term" value="C:mitochondrial inner membrane"/>
    <property type="evidence" value="ECO:0007669"/>
    <property type="project" value="UniProtKB-SubCell"/>
</dbReference>
<evidence type="ECO:0000256" key="8">
    <source>
        <dbReference type="ARBA" id="ARBA00022516"/>
    </source>
</evidence>
<evidence type="ECO:0000256" key="18">
    <source>
        <dbReference type="ARBA" id="ARBA00029893"/>
    </source>
</evidence>
<dbReference type="Proteomes" id="UP001417504">
    <property type="component" value="Unassembled WGS sequence"/>
</dbReference>
<proteinExistence type="inferred from homology"/>
<sequence length="52" mass="6048">MVKYVVVRLHNLVQDILNWDHLYFSGCLQKPVHIISDNLDLENVNSVNLRAT</sequence>
<evidence type="ECO:0000256" key="14">
    <source>
        <dbReference type="ARBA" id="ARBA00023128"/>
    </source>
</evidence>
<keyword evidence="20" id="KW-1185">Reference proteome</keyword>
<evidence type="ECO:0000256" key="4">
    <source>
        <dbReference type="ARBA" id="ARBA00005189"/>
    </source>
</evidence>
<evidence type="ECO:0000256" key="9">
    <source>
        <dbReference type="ARBA" id="ARBA00022679"/>
    </source>
</evidence>
<evidence type="ECO:0000256" key="1">
    <source>
        <dbReference type="ARBA" id="ARBA00001946"/>
    </source>
</evidence>
<keyword evidence="9" id="KW-0808">Transferase</keyword>
<keyword evidence="14" id="KW-0496">Mitochondrion</keyword>
<comment type="subcellular location">
    <subcellularLocation>
        <location evidence="2">Mitochondrion inner membrane</location>
        <topology evidence="2">Peripheral membrane protein</topology>
        <orientation evidence="2">Matrix side</orientation>
    </subcellularLocation>
</comment>